<feature type="compositionally biased region" description="Polar residues" evidence="1">
    <location>
        <begin position="54"/>
        <end position="67"/>
    </location>
</feature>
<organism evidence="2 3">
    <name type="scientific">[Emmonsia] crescens</name>
    <dbReference type="NCBI Taxonomy" id="73230"/>
    <lineage>
        <taxon>Eukaryota</taxon>
        <taxon>Fungi</taxon>
        <taxon>Dikarya</taxon>
        <taxon>Ascomycota</taxon>
        <taxon>Pezizomycotina</taxon>
        <taxon>Eurotiomycetes</taxon>
        <taxon>Eurotiomycetidae</taxon>
        <taxon>Onygenales</taxon>
        <taxon>Ajellomycetaceae</taxon>
        <taxon>Emergomyces</taxon>
    </lineage>
</organism>
<feature type="region of interest" description="Disordered" evidence="1">
    <location>
        <begin position="11"/>
        <end position="110"/>
    </location>
</feature>
<dbReference type="Proteomes" id="UP000034164">
    <property type="component" value="Unassembled WGS sequence"/>
</dbReference>
<dbReference type="AlphaFoldDB" id="A0A0G2IBV5"/>
<dbReference type="VEuPathDB" id="FungiDB:EMCG_06199"/>
<gene>
    <name evidence="2" type="ORF">EMCG_06199</name>
</gene>
<reference evidence="3" key="1">
    <citation type="journal article" date="2015" name="PLoS Genet.">
        <title>The dynamic genome and transcriptome of the human fungal pathogen Blastomyces and close relative Emmonsia.</title>
        <authorList>
            <person name="Munoz J.F."/>
            <person name="Gauthier G.M."/>
            <person name="Desjardins C.A."/>
            <person name="Gallo J.E."/>
            <person name="Holder J."/>
            <person name="Sullivan T.D."/>
            <person name="Marty A.J."/>
            <person name="Carmen J.C."/>
            <person name="Chen Z."/>
            <person name="Ding L."/>
            <person name="Gujja S."/>
            <person name="Magrini V."/>
            <person name="Misas E."/>
            <person name="Mitreva M."/>
            <person name="Priest M."/>
            <person name="Saif S."/>
            <person name="Whiston E.A."/>
            <person name="Young S."/>
            <person name="Zeng Q."/>
            <person name="Goldman W.E."/>
            <person name="Mardis E.R."/>
            <person name="Taylor J.W."/>
            <person name="McEwen J.G."/>
            <person name="Clay O.K."/>
            <person name="Klein B.S."/>
            <person name="Cuomo C.A."/>
        </authorList>
    </citation>
    <scope>NUCLEOTIDE SEQUENCE [LARGE SCALE GENOMIC DNA]</scope>
    <source>
        <strain evidence="3">UAMH 3008</strain>
    </source>
</reference>
<sequence length="110" mass="11492">MRIRNTCFGVCQYSPSDDNDDLEFRLPTSANLRNPAGEQRGVGPGQSEGDIEQSGEQAAPGNSSSGQADGAPGASQNRQRSKSTRSRLGIIKSVTVAYGTNPTAPPTAPE</sequence>
<accession>A0A0G2IBV5</accession>
<evidence type="ECO:0000256" key="1">
    <source>
        <dbReference type="SAM" id="MobiDB-lite"/>
    </source>
</evidence>
<name>A0A0G2IBV5_9EURO</name>
<protein>
    <submittedName>
        <fullName evidence="2">Uncharacterized protein</fullName>
    </submittedName>
</protein>
<dbReference type="EMBL" id="LCZI01000153">
    <property type="protein sequence ID" value="KKZ68142.1"/>
    <property type="molecule type" value="Genomic_DNA"/>
</dbReference>
<evidence type="ECO:0000313" key="3">
    <source>
        <dbReference type="Proteomes" id="UP000034164"/>
    </source>
</evidence>
<comment type="caution">
    <text evidence="2">The sequence shown here is derived from an EMBL/GenBank/DDBJ whole genome shotgun (WGS) entry which is preliminary data.</text>
</comment>
<evidence type="ECO:0000313" key="2">
    <source>
        <dbReference type="EMBL" id="KKZ68142.1"/>
    </source>
</evidence>
<proteinExistence type="predicted"/>